<dbReference type="InterPro" id="IPR001173">
    <property type="entry name" value="Glyco_trans_2-like"/>
</dbReference>
<evidence type="ECO:0000313" key="2">
    <source>
        <dbReference type="EMBL" id="MDM7859312.1"/>
    </source>
</evidence>
<gene>
    <name evidence="2" type="ORF">QTP81_01670</name>
</gene>
<dbReference type="PANTHER" id="PTHR43685:SF2">
    <property type="entry name" value="GLYCOSYLTRANSFERASE 2-LIKE DOMAIN-CONTAINING PROTEIN"/>
    <property type="match status" value="1"/>
</dbReference>
<dbReference type="InterPro" id="IPR050834">
    <property type="entry name" value="Glycosyltransf_2"/>
</dbReference>
<proteinExistence type="predicted"/>
<dbReference type="CDD" id="cd00761">
    <property type="entry name" value="Glyco_tranf_GTA_type"/>
    <property type="match status" value="1"/>
</dbReference>
<dbReference type="Pfam" id="PF00535">
    <property type="entry name" value="Glycos_transf_2"/>
    <property type="match status" value="1"/>
</dbReference>
<organism evidence="2 3">
    <name type="scientific">Alteromonas arenosi</name>
    <dbReference type="NCBI Taxonomy" id="3055817"/>
    <lineage>
        <taxon>Bacteria</taxon>
        <taxon>Pseudomonadati</taxon>
        <taxon>Pseudomonadota</taxon>
        <taxon>Gammaproteobacteria</taxon>
        <taxon>Alteromonadales</taxon>
        <taxon>Alteromonadaceae</taxon>
        <taxon>Alteromonas/Salinimonas group</taxon>
        <taxon>Alteromonas</taxon>
    </lineage>
</organism>
<name>A0ABT7SSZ7_9ALTE</name>
<dbReference type="PANTHER" id="PTHR43685">
    <property type="entry name" value="GLYCOSYLTRANSFERASE"/>
    <property type="match status" value="1"/>
</dbReference>
<keyword evidence="2" id="KW-0808">Transferase</keyword>
<feature type="domain" description="Glycosyltransferase 2-like" evidence="1">
    <location>
        <begin position="7"/>
        <end position="132"/>
    </location>
</feature>
<keyword evidence="2" id="KW-0328">Glycosyltransferase</keyword>
<dbReference type="EMBL" id="JAUCBP010000001">
    <property type="protein sequence ID" value="MDM7859312.1"/>
    <property type="molecule type" value="Genomic_DNA"/>
</dbReference>
<keyword evidence="3" id="KW-1185">Reference proteome</keyword>
<dbReference type="InterPro" id="IPR029044">
    <property type="entry name" value="Nucleotide-diphossugar_trans"/>
</dbReference>
<reference evidence="2 3" key="1">
    <citation type="submission" date="2023-06" db="EMBL/GenBank/DDBJ databases">
        <title>Alteromonas sp. ASW11-36 isolated from intertidal sand.</title>
        <authorList>
            <person name="Li Y."/>
        </authorList>
    </citation>
    <scope>NUCLEOTIDE SEQUENCE [LARGE SCALE GENOMIC DNA]</scope>
    <source>
        <strain evidence="2 3">ASW11-36</strain>
    </source>
</reference>
<dbReference type="GO" id="GO:0016757">
    <property type="term" value="F:glycosyltransferase activity"/>
    <property type="evidence" value="ECO:0007669"/>
    <property type="project" value="UniProtKB-KW"/>
</dbReference>
<evidence type="ECO:0000259" key="1">
    <source>
        <dbReference type="Pfam" id="PF00535"/>
    </source>
</evidence>
<accession>A0ABT7SSZ7</accession>
<dbReference type="Gene3D" id="3.90.550.10">
    <property type="entry name" value="Spore Coat Polysaccharide Biosynthesis Protein SpsA, Chain A"/>
    <property type="match status" value="1"/>
</dbReference>
<evidence type="ECO:0000313" key="3">
    <source>
        <dbReference type="Proteomes" id="UP001234343"/>
    </source>
</evidence>
<dbReference type="EC" id="2.4.-.-" evidence="2"/>
<protein>
    <submittedName>
        <fullName evidence="2">Glycosyltransferase</fullName>
        <ecNumber evidence="2">2.4.-.-</ecNumber>
    </submittedName>
</protein>
<dbReference type="SUPFAM" id="SSF53448">
    <property type="entry name" value="Nucleotide-diphospho-sugar transferases"/>
    <property type="match status" value="1"/>
</dbReference>
<dbReference type="Proteomes" id="UP001234343">
    <property type="component" value="Unassembled WGS sequence"/>
</dbReference>
<comment type="caution">
    <text evidence="2">The sequence shown here is derived from an EMBL/GenBank/DDBJ whole genome shotgun (WGS) entry which is preliminary data.</text>
</comment>
<dbReference type="RefSeq" id="WP_289363245.1">
    <property type="nucleotide sequence ID" value="NZ_JAUCBP010000001.1"/>
</dbReference>
<sequence>MKSNKISVVIPLYNKAQHVMRTLESVAKQTLSAHEIIVVDDGSTDDGAQIVAEANIPNLHLISQTNAGVSVARNTGIEAATGDFIAFIDADDEWMPMFLEQMMELAERFPIAGVFASRYQMVVGENYFRDVKFAPFDVPPEGGLMSSFYDLASRGDLPFHLCSMVVRKSSIDSVGGFPVGETMGEDQDLMCRLAENYHVAYSPSINYLYHTDATNRACVNHLPAQELPFSQRIMARLEQQPSVDTKQRIERMRFCAAHICHLAQRNLRNGNVSAAWNLLKDKRCWLKPKHKILLTLGCVLFYPFKANNRMAA</sequence>